<keyword evidence="4 5" id="KW-0472">Membrane</keyword>
<proteinExistence type="predicted"/>
<dbReference type="Proteomes" id="UP000053477">
    <property type="component" value="Unassembled WGS sequence"/>
</dbReference>
<accession>A0A0H2RJB3</accession>
<evidence type="ECO:0000313" key="7">
    <source>
        <dbReference type="Proteomes" id="UP000053477"/>
    </source>
</evidence>
<keyword evidence="2 5" id="KW-0812">Transmembrane</keyword>
<dbReference type="Pfam" id="PF07264">
    <property type="entry name" value="EI24"/>
    <property type="match status" value="1"/>
</dbReference>
<dbReference type="STRING" id="27342.A0A0H2RJB3"/>
<feature type="transmembrane region" description="Helical" evidence="5">
    <location>
        <begin position="181"/>
        <end position="204"/>
    </location>
</feature>
<reference evidence="6 7" key="1">
    <citation type="submission" date="2015-04" db="EMBL/GenBank/DDBJ databases">
        <title>Complete genome sequence of Schizopora paradoxa KUC8140, a cosmopolitan wood degrader in East Asia.</title>
        <authorList>
            <consortium name="DOE Joint Genome Institute"/>
            <person name="Min B."/>
            <person name="Park H."/>
            <person name="Jang Y."/>
            <person name="Kim J.-J."/>
            <person name="Kim K.H."/>
            <person name="Pangilinan J."/>
            <person name="Lipzen A."/>
            <person name="Riley R."/>
            <person name="Grigoriev I.V."/>
            <person name="Spatafora J.W."/>
            <person name="Choi I.-G."/>
        </authorList>
    </citation>
    <scope>NUCLEOTIDE SEQUENCE [LARGE SCALE GENOMIC DNA]</scope>
    <source>
        <strain evidence="6 7">KUC8140</strain>
    </source>
</reference>
<name>A0A0H2RJB3_9AGAM</name>
<dbReference type="OrthoDB" id="2107885at2759"/>
<evidence type="ECO:0000256" key="3">
    <source>
        <dbReference type="ARBA" id="ARBA00022989"/>
    </source>
</evidence>
<feature type="transmembrane region" description="Helical" evidence="5">
    <location>
        <begin position="37"/>
        <end position="55"/>
    </location>
</feature>
<evidence type="ECO:0000256" key="5">
    <source>
        <dbReference type="SAM" id="Phobius"/>
    </source>
</evidence>
<evidence type="ECO:0000313" key="6">
    <source>
        <dbReference type="EMBL" id="KLO11727.1"/>
    </source>
</evidence>
<evidence type="ECO:0000256" key="4">
    <source>
        <dbReference type="ARBA" id="ARBA00023136"/>
    </source>
</evidence>
<evidence type="ECO:0000256" key="1">
    <source>
        <dbReference type="ARBA" id="ARBA00004141"/>
    </source>
</evidence>
<keyword evidence="7" id="KW-1185">Reference proteome</keyword>
<dbReference type="GO" id="GO:0005811">
    <property type="term" value="C:lipid droplet"/>
    <property type="evidence" value="ECO:0007669"/>
    <property type="project" value="TreeGrafter"/>
</dbReference>
<evidence type="ECO:0000256" key="2">
    <source>
        <dbReference type="ARBA" id="ARBA00022692"/>
    </source>
</evidence>
<dbReference type="PANTHER" id="PTHR34292:SF2">
    <property type="entry name" value="OUTER SPORE WALL PROTEIN LDS1"/>
    <property type="match status" value="1"/>
</dbReference>
<dbReference type="InParanoid" id="A0A0H2RJB3"/>
<gene>
    <name evidence="6" type="ORF">SCHPADRAFT_915901</name>
</gene>
<feature type="transmembrane region" description="Helical" evidence="5">
    <location>
        <begin position="67"/>
        <end position="87"/>
    </location>
</feature>
<evidence type="ECO:0008006" key="8">
    <source>
        <dbReference type="Google" id="ProtNLM"/>
    </source>
</evidence>
<feature type="transmembrane region" description="Helical" evidence="5">
    <location>
        <begin position="239"/>
        <end position="272"/>
    </location>
</feature>
<keyword evidence="3 5" id="KW-1133">Transmembrane helix</keyword>
<dbReference type="PANTHER" id="PTHR34292">
    <property type="entry name" value="OUTER SPORE WALL PROTEIN LDS1"/>
    <property type="match status" value="1"/>
</dbReference>
<comment type="subcellular location">
    <subcellularLocation>
        <location evidence="1">Membrane</location>
        <topology evidence="1">Multi-pass membrane protein</topology>
    </subcellularLocation>
</comment>
<dbReference type="EMBL" id="KQ085993">
    <property type="protein sequence ID" value="KLO11727.1"/>
    <property type="molecule type" value="Genomic_DNA"/>
</dbReference>
<sequence length="301" mass="32620">MDSTSNSQQSQTTQRLSDATDLARERTLHAVAVSKQAAVSQAYLYPPLGALYLLYHPSLWPPVLKRLLPCVALSAGVITTMFVFTYVPQAAVLSFMNGPMGPINAVALVLSESSTIINLLARSFVLQGALVDIFDATLVCEGQESLVEKGRELKAGSHHDGAKRLGKALVQPMQKFTFGKLVEYVVLLPLNLIPFVGTAAFFVIQGRLNGPGWHARYFQLKGFDGAAKDNWIKERKGGYVAFGTIAMVMNLIPLASIIFTFTSTVGAALWAAEIEKKSRYPGESVDVTGLNVPKDEGELSK</sequence>
<dbReference type="GO" id="GO:0005619">
    <property type="term" value="C:ascospore wall"/>
    <property type="evidence" value="ECO:0007669"/>
    <property type="project" value="TreeGrafter"/>
</dbReference>
<dbReference type="InterPro" id="IPR059112">
    <property type="entry name" value="CysZ/EI24"/>
</dbReference>
<organism evidence="6 7">
    <name type="scientific">Schizopora paradoxa</name>
    <dbReference type="NCBI Taxonomy" id="27342"/>
    <lineage>
        <taxon>Eukaryota</taxon>
        <taxon>Fungi</taxon>
        <taxon>Dikarya</taxon>
        <taxon>Basidiomycota</taxon>
        <taxon>Agaricomycotina</taxon>
        <taxon>Agaricomycetes</taxon>
        <taxon>Hymenochaetales</taxon>
        <taxon>Schizoporaceae</taxon>
        <taxon>Schizopora</taxon>
    </lineage>
</organism>
<protein>
    <recommendedName>
        <fullName evidence="8">Regulator of rDNA transcription protein 8</fullName>
    </recommendedName>
</protein>
<dbReference type="InterPro" id="IPR052786">
    <property type="entry name" value="Spore_wall_assembly"/>
</dbReference>
<dbReference type="AlphaFoldDB" id="A0A0H2RJB3"/>